<evidence type="ECO:0000313" key="3">
    <source>
        <dbReference type="Proteomes" id="UP000036356"/>
    </source>
</evidence>
<feature type="transmembrane region" description="Helical" evidence="1">
    <location>
        <begin position="166"/>
        <end position="189"/>
    </location>
</feature>
<organism evidence="2 3">
    <name type="scientific">Desulfosporosinus acididurans</name>
    <dbReference type="NCBI Taxonomy" id="476652"/>
    <lineage>
        <taxon>Bacteria</taxon>
        <taxon>Bacillati</taxon>
        <taxon>Bacillota</taxon>
        <taxon>Clostridia</taxon>
        <taxon>Eubacteriales</taxon>
        <taxon>Desulfitobacteriaceae</taxon>
        <taxon>Desulfosporosinus</taxon>
    </lineage>
</organism>
<dbReference type="Pfam" id="PF13687">
    <property type="entry name" value="DUF4153"/>
    <property type="match status" value="1"/>
</dbReference>
<feature type="transmembrane region" description="Helical" evidence="1">
    <location>
        <begin position="414"/>
        <end position="431"/>
    </location>
</feature>
<dbReference type="InterPro" id="IPR025291">
    <property type="entry name" value="DUF4153"/>
</dbReference>
<feature type="transmembrane region" description="Helical" evidence="1">
    <location>
        <begin position="75"/>
        <end position="91"/>
    </location>
</feature>
<accession>A0A0J1FVD3</accession>
<dbReference type="RefSeq" id="WP_047808535.1">
    <property type="nucleotide sequence ID" value="NZ_LDZY01000002.1"/>
</dbReference>
<feature type="transmembrane region" description="Helical" evidence="1">
    <location>
        <begin position="97"/>
        <end position="116"/>
    </location>
</feature>
<keyword evidence="1" id="KW-0812">Transmembrane</keyword>
<feature type="transmembrane region" description="Helical" evidence="1">
    <location>
        <begin position="315"/>
        <end position="336"/>
    </location>
</feature>
<comment type="caution">
    <text evidence="2">The sequence shown here is derived from an EMBL/GenBank/DDBJ whole genome shotgun (WGS) entry which is preliminary data.</text>
</comment>
<feature type="transmembrane region" description="Helical" evidence="1">
    <location>
        <begin position="270"/>
        <end position="295"/>
    </location>
</feature>
<dbReference type="PATRIC" id="fig|476652.3.peg.609"/>
<keyword evidence="1" id="KW-1133">Transmembrane helix</keyword>
<dbReference type="AlphaFoldDB" id="A0A0J1FVD3"/>
<feature type="transmembrane region" description="Helical" evidence="1">
    <location>
        <begin position="46"/>
        <end position="63"/>
    </location>
</feature>
<dbReference type="Proteomes" id="UP000036356">
    <property type="component" value="Unassembled WGS sequence"/>
</dbReference>
<dbReference type="EMBL" id="LDZY01000002">
    <property type="protein sequence ID" value="KLU67385.1"/>
    <property type="molecule type" value="Genomic_DNA"/>
</dbReference>
<protein>
    <submittedName>
        <fullName evidence="2">Uncharacterized protein</fullName>
    </submittedName>
</protein>
<feature type="transmembrane region" description="Helical" evidence="1">
    <location>
        <begin position="21"/>
        <end position="40"/>
    </location>
</feature>
<evidence type="ECO:0000256" key="1">
    <source>
        <dbReference type="SAM" id="Phobius"/>
    </source>
</evidence>
<reference evidence="2 3" key="1">
    <citation type="submission" date="2015-06" db="EMBL/GenBank/DDBJ databases">
        <title>Draft genome of the moderately acidophilic sulfate reducer Candidatus Desulfosporosinus acididurans strain M1.</title>
        <authorList>
            <person name="Poehlein A."/>
            <person name="Petzsch P."/>
            <person name="Johnson B.D."/>
            <person name="Schloemann M."/>
            <person name="Daniel R."/>
            <person name="Muehling M."/>
        </authorList>
    </citation>
    <scope>NUCLEOTIDE SEQUENCE [LARGE SCALE GENOMIC DNA]</scope>
    <source>
        <strain evidence="2 3">M1</strain>
    </source>
</reference>
<keyword evidence="3" id="KW-1185">Reference proteome</keyword>
<feature type="transmembrane region" description="Helical" evidence="1">
    <location>
        <begin position="380"/>
        <end position="402"/>
    </location>
</feature>
<dbReference type="STRING" id="476652.DEAC_c05970"/>
<feature type="transmembrane region" description="Helical" evidence="1">
    <location>
        <begin position="214"/>
        <end position="236"/>
    </location>
</feature>
<sequence>MSEIHDNPSVCKDELFAKKENSVLLISTLGLGLLFNLLFYGKPLGVSYPLYIMALYLVLFWNMRNKRPLKVDQKLLMGIPIILLSFSYFLYSNQVFIVLNFMAIPILVVAHTLLLTSNNRYEWFKSQFLGEVIYGMVVRPLENFLKPFYVILAFAKRRPNSGKYRAASKILIGLLAAAGLLMVIIPLLASADDIFRQLLERVPNVFRVININEIVPRLIVVTLVTCLVFSYLWSLLSCKVGLNKGSSDTLSGEVLKTDSLQKSRAFLDPITVTSMLVLIDLLYTIFIAIQFSYLFGSLKFGLPPNFTYSQYARKGFFELVVITLINLIILLGNMNFLKSSGTKLDQVVKLLNTILVASTFIILLSAHFRMSLYEDVYGYTYLRVLTHAFMVYLFVLLAVTLCKIWRQRTQLLKSYLVISIVAYTLINYVNIDNIIVKNNIERYNQGNPIDITYLTTLSYDVVPKLVDLAHSTSDRVLADQLEKGLIYKKQVLAKERPWQSFNISMYRASKALSQQ</sequence>
<feature type="transmembrane region" description="Helical" evidence="1">
    <location>
        <begin position="348"/>
        <end position="368"/>
    </location>
</feature>
<keyword evidence="1" id="KW-0472">Membrane</keyword>
<name>A0A0J1FVD3_9FIRM</name>
<proteinExistence type="predicted"/>
<gene>
    <name evidence="2" type="ORF">DEAC_c05970</name>
</gene>
<evidence type="ECO:0000313" key="2">
    <source>
        <dbReference type="EMBL" id="KLU67385.1"/>
    </source>
</evidence>